<evidence type="ECO:0000259" key="1">
    <source>
        <dbReference type="Pfam" id="PF13614"/>
    </source>
</evidence>
<reference evidence="2 3" key="1">
    <citation type="submission" date="2019-05" db="EMBL/GenBank/DDBJ databases">
        <title>Culicoidintestinum kansasii gen. nov., sp. nov. from the gastrointestinal tract of the biting midge, Culicoides sonorensis.</title>
        <authorList>
            <person name="Neupane S."/>
            <person name="Ghosh A."/>
            <person name="Gunther S."/>
            <person name="Martin K."/>
            <person name="Zurek L."/>
        </authorList>
    </citation>
    <scope>NUCLEOTIDE SEQUENCE [LARGE SCALE GENOMIC DNA]</scope>
    <source>
        <strain evidence="2 3">CS-1</strain>
    </source>
</reference>
<accession>A0A5R8Q6M5</accession>
<proteinExistence type="predicted"/>
<dbReference type="Proteomes" id="UP000306912">
    <property type="component" value="Unassembled WGS sequence"/>
</dbReference>
<dbReference type="InterPro" id="IPR050678">
    <property type="entry name" value="DNA_Partitioning_ATPase"/>
</dbReference>
<dbReference type="EMBL" id="VBWP01000018">
    <property type="protein sequence ID" value="TLG70299.1"/>
    <property type="molecule type" value="Genomic_DNA"/>
</dbReference>
<protein>
    <submittedName>
        <fullName evidence="2">ParA family protein</fullName>
    </submittedName>
</protein>
<dbReference type="CDD" id="cd02042">
    <property type="entry name" value="ParAB_family"/>
    <property type="match status" value="1"/>
</dbReference>
<dbReference type="Gene3D" id="3.40.50.300">
    <property type="entry name" value="P-loop containing nucleotide triphosphate hydrolases"/>
    <property type="match status" value="1"/>
</dbReference>
<dbReference type="PANTHER" id="PTHR13696:SF52">
    <property type="entry name" value="PARA FAMILY PROTEIN CT_582"/>
    <property type="match status" value="1"/>
</dbReference>
<organism evidence="2 3">
    <name type="scientific">Culicoidibacter larvae</name>
    <dbReference type="NCBI Taxonomy" id="2579976"/>
    <lineage>
        <taxon>Bacteria</taxon>
        <taxon>Bacillati</taxon>
        <taxon>Bacillota</taxon>
        <taxon>Culicoidibacteria</taxon>
        <taxon>Culicoidibacterales</taxon>
        <taxon>Culicoidibacteraceae</taxon>
        <taxon>Culicoidibacter</taxon>
    </lineage>
</organism>
<dbReference type="InterPro" id="IPR027417">
    <property type="entry name" value="P-loop_NTPase"/>
</dbReference>
<gene>
    <name evidence="2" type="ORF">FEZ08_11835</name>
</gene>
<dbReference type="InParanoid" id="A0A5R8Q6M5"/>
<sequence>MRRFTMSDMKIISIGTLKGGVGKTGILFHLAGILAEEGKRVLCIDVDPQANLTTNFGVDISGTYNSTMNIFSDIKRPDLIVNRGPIDELPTLDLLPSSIFLTSTELQLVSMAGRENKMMNYIADNINWFSKYDYILIDTNPSMSIINQNAFKVADDILLIGEASQNSYNGAELFISMWGEIAKDLNIDNNIGGFIINKAERNVNATKEFIEFVKSDDSSIKELVAETIIPKNIKVTEAAELENVPINIYDKNATSYKALFKLVNELKAKDIF</sequence>
<dbReference type="InterPro" id="IPR025669">
    <property type="entry name" value="AAA_dom"/>
</dbReference>
<comment type="caution">
    <text evidence="2">The sequence shown here is derived from an EMBL/GenBank/DDBJ whole genome shotgun (WGS) entry which is preliminary data.</text>
</comment>
<dbReference type="OrthoDB" id="1856956at2"/>
<dbReference type="Pfam" id="PF13614">
    <property type="entry name" value="AAA_31"/>
    <property type="match status" value="1"/>
</dbReference>
<dbReference type="AlphaFoldDB" id="A0A5R8Q6M5"/>
<feature type="domain" description="AAA" evidence="1">
    <location>
        <begin position="9"/>
        <end position="188"/>
    </location>
</feature>
<dbReference type="PANTHER" id="PTHR13696">
    <property type="entry name" value="P-LOOP CONTAINING NUCLEOSIDE TRIPHOSPHATE HYDROLASE"/>
    <property type="match status" value="1"/>
</dbReference>
<name>A0A5R8Q6M5_9FIRM</name>
<dbReference type="SUPFAM" id="SSF52540">
    <property type="entry name" value="P-loop containing nucleoside triphosphate hydrolases"/>
    <property type="match status" value="1"/>
</dbReference>
<evidence type="ECO:0000313" key="2">
    <source>
        <dbReference type="EMBL" id="TLG70299.1"/>
    </source>
</evidence>
<keyword evidence="3" id="KW-1185">Reference proteome</keyword>
<evidence type="ECO:0000313" key="3">
    <source>
        <dbReference type="Proteomes" id="UP000306912"/>
    </source>
</evidence>